<evidence type="ECO:0000256" key="1">
    <source>
        <dbReference type="SAM" id="SignalP"/>
    </source>
</evidence>
<keyword evidence="1" id="KW-0732">Signal</keyword>
<protein>
    <submittedName>
        <fullName evidence="2">Uncharacterized protein</fullName>
    </submittedName>
</protein>
<reference evidence="2 3" key="1">
    <citation type="journal article" date="2017" name="Genome Announc.">
        <title>Genome sequence of the saprophytic ascomycete Epicoccum nigrum ICMP 19927 strain isolated from New Zealand.</title>
        <authorList>
            <person name="Fokin M."/>
            <person name="Fleetwood D."/>
            <person name="Weir B.S."/>
            <person name="Villas-Boas S.G."/>
        </authorList>
    </citation>
    <scope>NUCLEOTIDE SEQUENCE [LARGE SCALE GENOMIC DNA]</scope>
    <source>
        <strain evidence="2 3">ICMP 19927</strain>
    </source>
</reference>
<organism evidence="2 3">
    <name type="scientific">Epicoccum nigrum</name>
    <name type="common">Soil fungus</name>
    <name type="synonym">Epicoccum purpurascens</name>
    <dbReference type="NCBI Taxonomy" id="105696"/>
    <lineage>
        <taxon>Eukaryota</taxon>
        <taxon>Fungi</taxon>
        <taxon>Dikarya</taxon>
        <taxon>Ascomycota</taxon>
        <taxon>Pezizomycotina</taxon>
        <taxon>Dothideomycetes</taxon>
        <taxon>Pleosporomycetidae</taxon>
        <taxon>Pleosporales</taxon>
        <taxon>Pleosporineae</taxon>
        <taxon>Didymellaceae</taxon>
        <taxon>Epicoccum</taxon>
    </lineage>
</organism>
<dbReference type="EMBL" id="KZ107847">
    <property type="protein sequence ID" value="OSS47805.1"/>
    <property type="molecule type" value="Genomic_DNA"/>
</dbReference>
<dbReference type="OMA" id="QFEYSIA"/>
<dbReference type="PANTHER" id="PTHR36195:SF4">
    <property type="entry name" value="DOMAIN PROTEIN, PUTATIVE (AFU_ORTHOLOGUE AFUA_5G01990)-RELATED"/>
    <property type="match status" value="1"/>
</dbReference>
<sequence length="197" mass="21049">MLAKSILLAATLQAGLATAIGNAIVSNRCPYDIWLWSVDQGYSSGPIHIPARTQYSEPFRSACTGCGSSLKISKSDQLIAGHHTQFEYSIANGNLWYDISFVDCARGGSADNCPGHDKGLAMETTEKACGKAHCAAGSYCPTQSYYVDTPLSKLGLPEPVFGCLGKGTEMDLYVKVCSDEAPLKRSLAGRMYVDGYA</sequence>
<dbReference type="InterPro" id="IPR006771">
    <property type="entry name" value="CetA-like"/>
</dbReference>
<evidence type="ECO:0000313" key="2">
    <source>
        <dbReference type="EMBL" id="OSS47805.1"/>
    </source>
</evidence>
<dbReference type="PANTHER" id="PTHR36195">
    <property type="entry name" value="DOMAIN PROTEIN, PUTATIVE (AFU_ORTHOLOGUE AFUA_5G01990)-RELATED-RELATED"/>
    <property type="match status" value="1"/>
</dbReference>
<dbReference type="SUPFAM" id="SSF49870">
    <property type="entry name" value="Osmotin, thaumatin-like protein"/>
    <property type="match status" value="1"/>
</dbReference>
<dbReference type="InParanoid" id="A0A1Y2LVE5"/>
<dbReference type="AlphaFoldDB" id="A0A1Y2LVE5"/>
<dbReference type="Pfam" id="PF04681">
    <property type="entry name" value="Bys1"/>
    <property type="match status" value="1"/>
</dbReference>
<gene>
    <name evidence="2" type="ORF">B5807_06508</name>
</gene>
<dbReference type="InterPro" id="IPR037176">
    <property type="entry name" value="Osmotin/thaumatin-like_sf"/>
</dbReference>
<name>A0A1Y2LVE5_EPING</name>
<feature type="chain" id="PRO_5012734231" evidence="1">
    <location>
        <begin position="18"/>
        <end position="197"/>
    </location>
</feature>
<proteinExistence type="predicted"/>
<accession>A0A1Y2LVE5</accession>
<evidence type="ECO:0000313" key="3">
    <source>
        <dbReference type="Proteomes" id="UP000193240"/>
    </source>
</evidence>
<feature type="signal peptide" evidence="1">
    <location>
        <begin position="1"/>
        <end position="17"/>
    </location>
</feature>
<keyword evidence="3" id="KW-1185">Reference proteome</keyword>
<dbReference type="Proteomes" id="UP000193240">
    <property type="component" value="Unassembled WGS sequence"/>
</dbReference>